<reference evidence="2 3" key="1">
    <citation type="submission" date="2018-11" db="EMBL/GenBank/DDBJ databases">
        <title>Complete genome sequencing of the Actinobacteria Serinibacter sp. K3-2.</title>
        <authorList>
            <person name="Rakitin A.L."/>
            <person name="Beletsky A.V."/>
            <person name="Mardanov A.V."/>
            <person name="Ravin N.V."/>
            <person name="Gromova A.S."/>
            <person name="Filippova S.N."/>
            <person name="Gal'Chenko V.F."/>
        </authorList>
    </citation>
    <scope>NUCLEOTIDE SEQUENCE [LARGE SCALE GENOMIC DNA]</scope>
    <source>
        <strain evidence="2 3">K3-2</strain>
    </source>
</reference>
<dbReference type="OrthoDB" id="5149790at2"/>
<evidence type="ECO:0000256" key="1">
    <source>
        <dbReference type="SAM" id="MobiDB-lite"/>
    </source>
</evidence>
<evidence type="ECO:0000313" key="2">
    <source>
        <dbReference type="EMBL" id="TGO04651.1"/>
    </source>
</evidence>
<feature type="compositionally biased region" description="Basic and acidic residues" evidence="1">
    <location>
        <begin position="22"/>
        <end position="33"/>
    </location>
</feature>
<dbReference type="Proteomes" id="UP000297318">
    <property type="component" value="Unassembled WGS sequence"/>
</dbReference>
<evidence type="ECO:0000313" key="3">
    <source>
        <dbReference type="Proteomes" id="UP000297318"/>
    </source>
</evidence>
<accession>A0A4Z1E4U5</accession>
<feature type="region of interest" description="Disordered" evidence="1">
    <location>
        <begin position="1"/>
        <end position="64"/>
    </location>
</feature>
<dbReference type="AlphaFoldDB" id="A0A4Z1E4U5"/>
<protein>
    <submittedName>
        <fullName evidence="2">Uncharacterized protein</fullName>
    </submittedName>
</protein>
<keyword evidence="3" id="KW-1185">Reference proteome</keyword>
<proteinExistence type="predicted"/>
<dbReference type="RefSeq" id="WP_135850222.1">
    <property type="nucleotide sequence ID" value="NZ_RHPJ01000003.1"/>
</dbReference>
<feature type="compositionally biased region" description="Basic and acidic residues" evidence="1">
    <location>
        <begin position="42"/>
        <end position="64"/>
    </location>
</feature>
<name>A0A4Z1E4U5_9MICO</name>
<dbReference type="EMBL" id="RHPJ01000003">
    <property type="protein sequence ID" value="TGO04651.1"/>
    <property type="molecule type" value="Genomic_DNA"/>
</dbReference>
<feature type="compositionally biased region" description="Polar residues" evidence="1">
    <location>
        <begin position="1"/>
        <end position="14"/>
    </location>
</feature>
<organism evidence="2 3">
    <name type="scientific">Serinibacter arcticus</name>
    <dbReference type="NCBI Taxonomy" id="1655435"/>
    <lineage>
        <taxon>Bacteria</taxon>
        <taxon>Bacillati</taxon>
        <taxon>Actinomycetota</taxon>
        <taxon>Actinomycetes</taxon>
        <taxon>Micrococcales</taxon>
        <taxon>Beutenbergiaceae</taxon>
        <taxon>Serinibacter</taxon>
    </lineage>
</organism>
<sequence length="64" mass="7081">MSENVTDSDPTGNALTADDAPVEEHPELELRVLEDDETVPPRPEEEVADVARAEPDPHEVRPHD</sequence>
<comment type="caution">
    <text evidence="2">The sequence shown here is derived from an EMBL/GenBank/DDBJ whole genome shotgun (WGS) entry which is preliminary data.</text>
</comment>
<gene>
    <name evidence="2" type="ORF">SERN_2244</name>
</gene>